<gene>
    <name evidence="2" type="ORF">SE17_35675</name>
</gene>
<organism evidence="2 3">
    <name type="scientific">Kouleothrix aurantiaca</name>
    <dbReference type="NCBI Taxonomy" id="186479"/>
    <lineage>
        <taxon>Bacteria</taxon>
        <taxon>Bacillati</taxon>
        <taxon>Chloroflexota</taxon>
        <taxon>Chloroflexia</taxon>
        <taxon>Chloroflexales</taxon>
        <taxon>Roseiflexineae</taxon>
        <taxon>Roseiflexaceae</taxon>
        <taxon>Kouleothrix</taxon>
    </lineage>
</organism>
<dbReference type="SMART" id="SM00880">
    <property type="entry name" value="CHAD"/>
    <property type="match status" value="1"/>
</dbReference>
<comment type="caution">
    <text evidence="2">The sequence shown here is derived from an EMBL/GenBank/DDBJ whole genome shotgun (WGS) entry which is preliminary data.</text>
</comment>
<evidence type="ECO:0000313" key="2">
    <source>
        <dbReference type="EMBL" id="KPV48882.1"/>
    </source>
</evidence>
<dbReference type="PANTHER" id="PTHR39339">
    <property type="entry name" value="SLR1444 PROTEIN"/>
    <property type="match status" value="1"/>
</dbReference>
<proteinExistence type="predicted"/>
<dbReference type="InterPro" id="IPR007899">
    <property type="entry name" value="CHAD_dom"/>
</dbReference>
<dbReference type="EMBL" id="LJCR01002332">
    <property type="protein sequence ID" value="KPV48882.1"/>
    <property type="molecule type" value="Genomic_DNA"/>
</dbReference>
<dbReference type="PROSITE" id="PS51708">
    <property type="entry name" value="CHAD"/>
    <property type="match status" value="1"/>
</dbReference>
<dbReference type="Gene3D" id="1.40.20.10">
    <property type="entry name" value="CHAD domain"/>
    <property type="match status" value="1"/>
</dbReference>
<protein>
    <submittedName>
        <fullName evidence="2">Metal-chelation protein CHAD</fullName>
    </submittedName>
</protein>
<evidence type="ECO:0000259" key="1">
    <source>
        <dbReference type="PROSITE" id="PS51708"/>
    </source>
</evidence>
<dbReference type="PANTHER" id="PTHR39339:SF1">
    <property type="entry name" value="CHAD DOMAIN-CONTAINING PROTEIN"/>
    <property type="match status" value="1"/>
</dbReference>
<name>A0A0P9EX48_9CHLR</name>
<dbReference type="AlphaFoldDB" id="A0A0P9EX48"/>
<dbReference type="InterPro" id="IPR038186">
    <property type="entry name" value="CHAD_dom_sf"/>
</dbReference>
<feature type="domain" description="CHAD" evidence="1">
    <location>
        <begin position="1"/>
        <end position="263"/>
    </location>
</feature>
<feature type="non-terminal residue" evidence="2">
    <location>
        <position position="1"/>
    </location>
</feature>
<sequence>KMLAREEAVSKDEDIEDVHQMRVATRRLRAALQTVEGVFEPDIIRRYRKGLRRIAQSLGAVRDGDVFLEHLHTHRDTLPEDERPALDTLIATVTTERANARRALLDDLASKRYRAFKREFGEFLSTPGAGALPPPEPGVTQRVRDFAGSAIWRRYELWRAYETVLPNGDDATLHQARIAGKRFRYTLEFFAEVLGERVDTVLDPLIALQECLGDLQDGVTAREHMAALGLADDAGAQAYLATRTGERAPKLAELPRLWDRVDRGTYRRRLFELIVKM</sequence>
<reference evidence="2 3" key="1">
    <citation type="submission" date="2015-09" db="EMBL/GenBank/DDBJ databases">
        <title>Draft genome sequence of Kouleothrix aurantiaca JCM 19913.</title>
        <authorList>
            <person name="Hemp J."/>
        </authorList>
    </citation>
    <scope>NUCLEOTIDE SEQUENCE [LARGE SCALE GENOMIC DNA]</scope>
    <source>
        <strain evidence="2 3">COM-B</strain>
    </source>
</reference>
<dbReference type="Proteomes" id="UP000050509">
    <property type="component" value="Unassembled WGS sequence"/>
</dbReference>
<accession>A0A0P9EX48</accession>
<evidence type="ECO:0000313" key="3">
    <source>
        <dbReference type="Proteomes" id="UP000050509"/>
    </source>
</evidence>
<keyword evidence="3" id="KW-1185">Reference proteome</keyword>
<dbReference type="Pfam" id="PF05235">
    <property type="entry name" value="CHAD"/>
    <property type="match status" value="1"/>
</dbReference>